<protein>
    <recommendedName>
        <fullName evidence="10">RagB/SusD domain-containing protein</fullName>
    </recommendedName>
</protein>
<organism evidence="8 9">
    <name type="scientific">Phocaeicola dorei CL03T12C01</name>
    <dbReference type="NCBI Taxonomy" id="997877"/>
    <lineage>
        <taxon>Bacteria</taxon>
        <taxon>Pseudomonadati</taxon>
        <taxon>Bacteroidota</taxon>
        <taxon>Bacteroidia</taxon>
        <taxon>Bacteroidales</taxon>
        <taxon>Bacteroidaceae</taxon>
        <taxon>Phocaeicola</taxon>
    </lineage>
</organism>
<dbReference type="AlphaFoldDB" id="I9FQZ1"/>
<comment type="caution">
    <text evidence="8">The sequence shown here is derived from an EMBL/GenBank/DDBJ whole genome shotgun (WGS) entry which is preliminary data.</text>
</comment>
<evidence type="ECO:0000313" key="8">
    <source>
        <dbReference type="EMBL" id="EIY36109.1"/>
    </source>
</evidence>
<evidence type="ECO:0000256" key="3">
    <source>
        <dbReference type="ARBA" id="ARBA00022729"/>
    </source>
</evidence>
<dbReference type="RefSeq" id="WP_007855192.1">
    <property type="nucleotide sequence ID" value="NZ_CP011531.1"/>
</dbReference>
<name>I9FQZ1_9BACT</name>
<dbReference type="PROSITE" id="PS51257">
    <property type="entry name" value="PROKAR_LIPOPROTEIN"/>
    <property type="match status" value="1"/>
</dbReference>
<dbReference type="Pfam" id="PF07980">
    <property type="entry name" value="SusD_RagB"/>
    <property type="match status" value="1"/>
</dbReference>
<evidence type="ECO:0000259" key="7">
    <source>
        <dbReference type="Pfam" id="PF14322"/>
    </source>
</evidence>
<feature type="domain" description="SusD-like N-terminal" evidence="7">
    <location>
        <begin position="39"/>
        <end position="232"/>
    </location>
</feature>
<dbReference type="GO" id="GO:0009279">
    <property type="term" value="C:cell outer membrane"/>
    <property type="evidence" value="ECO:0007669"/>
    <property type="project" value="UniProtKB-SubCell"/>
</dbReference>
<reference evidence="8 9" key="1">
    <citation type="submission" date="2012-02" db="EMBL/GenBank/DDBJ databases">
        <title>The Genome Sequence of Bacteroides dorei CL03T12C01.</title>
        <authorList>
            <consortium name="The Broad Institute Genome Sequencing Platform"/>
            <person name="Earl A."/>
            <person name="Ward D."/>
            <person name="Feldgarden M."/>
            <person name="Gevers D."/>
            <person name="Zitomersky N.L."/>
            <person name="Coyne M.J."/>
            <person name="Comstock L.E."/>
            <person name="Young S.K."/>
            <person name="Zeng Q."/>
            <person name="Gargeya S."/>
            <person name="Fitzgerald M."/>
            <person name="Haas B."/>
            <person name="Abouelleil A."/>
            <person name="Alvarado L."/>
            <person name="Arachchi H.M."/>
            <person name="Berlin A."/>
            <person name="Chapman S.B."/>
            <person name="Gearin G."/>
            <person name="Goldberg J."/>
            <person name="Griggs A."/>
            <person name="Gujja S."/>
            <person name="Hansen M."/>
            <person name="Heiman D."/>
            <person name="Howarth C."/>
            <person name="Larimer J."/>
            <person name="Lui A."/>
            <person name="MacDonald P.J.P."/>
            <person name="McCowen C."/>
            <person name="Montmayeur A."/>
            <person name="Murphy C."/>
            <person name="Neiman D."/>
            <person name="Pearson M."/>
            <person name="Priest M."/>
            <person name="Roberts A."/>
            <person name="Saif S."/>
            <person name="Shea T."/>
            <person name="Sisk P."/>
            <person name="Stolte C."/>
            <person name="Sykes S."/>
            <person name="Wortman J."/>
            <person name="Nusbaum C."/>
            <person name="Birren B."/>
        </authorList>
    </citation>
    <scope>NUCLEOTIDE SEQUENCE [LARGE SCALE GENOMIC DNA]</scope>
    <source>
        <strain evidence="8 9">CL03T12C01</strain>
    </source>
</reference>
<feature type="domain" description="RagB/SusD" evidence="6">
    <location>
        <begin position="357"/>
        <end position="548"/>
    </location>
</feature>
<gene>
    <name evidence="8" type="ORF">HMPREF1065_02931</name>
</gene>
<dbReference type="HOGENOM" id="CLU_015553_1_3_10"/>
<evidence type="ECO:0000256" key="4">
    <source>
        <dbReference type="ARBA" id="ARBA00023136"/>
    </source>
</evidence>
<dbReference type="Pfam" id="PF14322">
    <property type="entry name" value="SusD-like_3"/>
    <property type="match status" value="1"/>
</dbReference>
<evidence type="ECO:0000256" key="1">
    <source>
        <dbReference type="ARBA" id="ARBA00004442"/>
    </source>
</evidence>
<evidence type="ECO:0000256" key="5">
    <source>
        <dbReference type="ARBA" id="ARBA00023237"/>
    </source>
</evidence>
<dbReference type="Proteomes" id="UP000004019">
    <property type="component" value="Unassembled WGS sequence"/>
</dbReference>
<keyword evidence="5" id="KW-0998">Cell outer membrane</keyword>
<dbReference type="InterPro" id="IPR033985">
    <property type="entry name" value="SusD-like_N"/>
</dbReference>
<evidence type="ECO:0008006" key="10">
    <source>
        <dbReference type="Google" id="ProtNLM"/>
    </source>
</evidence>
<evidence type="ECO:0000313" key="9">
    <source>
        <dbReference type="Proteomes" id="UP000004019"/>
    </source>
</evidence>
<comment type="similarity">
    <text evidence="2">Belongs to the SusD family.</text>
</comment>
<comment type="subcellular location">
    <subcellularLocation>
        <location evidence="1">Cell outer membrane</location>
    </subcellularLocation>
</comment>
<dbReference type="Gene3D" id="1.25.40.390">
    <property type="match status" value="1"/>
</dbReference>
<keyword evidence="4" id="KW-0472">Membrane</keyword>
<dbReference type="InterPro" id="IPR012944">
    <property type="entry name" value="SusD_RagB_dom"/>
</dbReference>
<evidence type="ECO:0000256" key="2">
    <source>
        <dbReference type="ARBA" id="ARBA00006275"/>
    </source>
</evidence>
<sequence length="548" mass="62465">MFKLKNILWMGALALSVISCDDFLETAPSDLLSSNSFYQTAAQSEQGVIGVYGDLDQISNYVYLHMSECRSDNAWVEPRPNGLREYAEIGTFRAGEDLGMFNNAWNLLYKVIYDANVAMTKIEGCDFGDKTSIKEQFLGEMLFMRGWCYFELARLWGNVPLIVTPVSPSEVKGIGQSTPREIIETVVIPDLTEAKNKLPYKEQMVSASGSSISSEGRADKMAAEAMLARVYMTLAGSPYNDSNAKSLAKTQLENILNYSVANGDKYWAPTLDEWRKQWMPSTDYYNKYSIFAIQHRTNENRNYLIFNFSPGLPPSYTSRRIFGNSIWVEKTLEYEFERTFSNGKKDGRGIGFTILEGYEEEPNYPAYTNDRENVILEDGTTVEVYTKTMFYKYLPSKPKLAELGMSFDESSMAGDYDWPVNFPILRLEDMMLLYAELLADEGNVVEAMYYVNKIRERAGCDPETASTSADALRLIKRERRVELAGEGIRWFDLVRYGEWQSAITRMFDNYNNPDGTDKSELKNGRYLYPIPLDQMNAVPGLYSQNEGY</sequence>
<proteinExistence type="inferred from homology"/>
<evidence type="ECO:0000259" key="6">
    <source>
        <dbReference type="Pfam" id="PF07980"/>
    </source>
</evidence>
<dbReference type="PATRIC" id="fig|997877.3.peg.3097"/>
<dbReference type="EMBL" id="AGXI01000019">
    <property type="protein sequence ID" value="EIY36109.1"/>
    <property type="molecule type" value="Genomic_DNA"/>
</dbReference>
<accession>I9FQZ1</accession>
<dbReference type="SUPFAM" id="SSF48452">
    <property type="entry name" value="TPR-like"/>
    <property type="match status" value="1"/>
</dbReference>
<keyword evidence="3" id="KW-0732">Signal</keyword>
<dbReference type="InterPro" id="IPR011990">
    <property type="entry name" value="TPR-like_helical_dom_sf"/>
</dbReference>